<dbReference type="GO" id="GO:0003700">
    <property type="term" value="F:DNA-binding transcription factor activity"/>
    <property type="evidence" value="ECO:0007669"/>
    <property type="project" value="InterPro"/>
</dbReference>
<dbReference type="STRING" id="568872.GA0070624_5580"/>
<dbReference type="PANTHER" id="PTHR33164:SF99">
    <property type="entry name" value="MARR FAMILY REGULATORY PROTEIN"/>
    <property type="match status" value="1"/>
</dbReference>
<accession>A0A1C6T415</accession>
<dbReference type="SUPFAM" id="SSF46785">
    <property type="entry name" value="Winged helix' DNA-binding domain"/>
    <property type="match status" value="1"/>
</dbReference>
<dbReference type="GO" id="GO:0003677">
    <property type="term" value="F:DNA binding"/>
    <property type="evidence" value="ECO:0007669"/>
    <property type="project" value="UniProtKB-KW"/>
</dbReference>
<dbReference type="InterPro" id="IPR036390">
    <property type="entry name" value="WH_DNA-bd_sf"/>
</dbReference>
<evidence type="ECO:0000259" key="4">
    <source>
        <dbReference type="PROSITE" id="PS50995"/>
    </source>
</evidence>
<organism evidence="5 6">
    <name type="scientific">Micromonospora rhizosphaerae</name>
    <dbReference type="NCBI Taxonomy" id="568872"/>
    <lineage>
        <taxon>Bacteria</taxon>
        <taxon>Bacillati</taxon>
        <taxon>Actinomycetota</taxon>
        <taxon>Actinomycetes</taxon>
        <taxon>Micromonosporales</taxon>
        <taxon>Micromonosporaceae</taxon>
        <taxon>Micromonospora</taxon>
    </lineage>
</organism>
<dbReference type="InterPro" id="IPR039422">
    <property type="entry name" value="MarR/SlyA-like"/>
</dbReference>
<name>A0A1C6T415_9ACTN</name>
<evidence type="ECO:0000256" key="2">
    <source>
        <dbReference type="ARBA" id="ARBA00023125"/>
    </source>
</evidence>
<dbReference type="PANTHER" id="PTHR33164">
    <property type="entry name" value="TRANSCRIPTIONAL REGULATOR, MARR FAMILY"/>
    <property type="match status" value="1"/>
</dbReference>
<gene>
    <name evidence="5" type="ORF">GA0070624_5580</name>
</gene>
<dbReference type="GO" id="GO:0006950">
    <property type="term" value="P:response to stress"/>
    <property type="evidence" value="ECO:0007669"/>
    <property type="project" value="TreeGrafter"/>
</dbReference>
<dbReference type="AlphaFoldDB" id="A0A1C6T415"/>
<dbReference type="EMBL" id="FMHV01000002">
    <property type="protein sequence ID" value="SCL36534.1"/>
    <property type="molecule type" value="Genomic_DNA"/>
</dbReference>
<dbReference type="PROSITE" id="PS00846">
    <property type="entry name" value="HTH_ARSR_1"/>
    <property type="match status" value="1"/>
</dbReference>
<dbReference type="PROSITE" id="PS50995">
    <property type="entry name" value="HTH_MARR_2"/>
    <property type="match status" value="1"/>
</dbReference>
<dbReference type="InterPro" id="IPR036388">
    <property type="entry name" value="WH-like_DNA-bd_sf"/>
</dbReference>
<keyword evidence="3" id="KW-0804">Transcription</keyword>
<keyword evidence="2" id="KW-0238">DNA-binding</keyword>
<feature type="domain" description="HTH marR-type" evidence="4">
    <location>
        <begin position="12"/>
        <end position="148"/>
    </location>
</feature>
<dbReference type="InterPro" id="IPR000835">
    <property type="entry name" value="HTH_MarR-typ"/>
</dbReference>
<dbReference type="Gene3D" id="1.10.10.10">
    <property type="entry name" value="Winged helix-like DNA-binding domain superfamily/Winged helix DNA-binding domain"/>
    <property type="match status" value="1"/>
</dbReference>
<evidence type="ECO:0000256" key="3">
    <source>
        <dbReference type="ARBA" id="ARBA00023163"/>
    </source>
</evidence>
<dbReference type="InterPro" id="IPR018334">
    <property type="entry name" value="ArsR_HTH"/>
</dbReference>
<dbReference type="SMART" id="SM00347">
    <property type="entry name" value="HTH_MARR"/>
    <property type="match status" value="1"/>
</dbReference>
<dbReference type="OrthoDB" id="5432081at2"/>
<evidence type="ECO:0000313" key="6">
    <source>
        <dbReference type="Proteomes" id="UP000199413"/>
    </source>
</evidence>
<dbReference type="RefSeq" id="WP_091349923.1">
    <property type="nucleotide sequence ID" value="NZ_FMHV01000002.1"/>
</dbReference>
<reference evidence="6" key="1">
    <citation type="submission" date="2016-06" db="EMBL/GenBank/DDBJ databases">
        <authorList>
            <person name="Varghese N."/>
            <person name="Submissions Spin"/>
        </authorList>
    </citation>
    <scope>NUCLEOTIDE SEQUENCE [LARGE SCALE GENOMIC DNA]</scope>
    <source>
        <strain evidence="6">DSM 45431</strain>
    </source>
</reference>
<dbReference type="Pfam" id="PF01047">
    <property type="entry name" value="MarR"/>
    <property type="match status" value="1"/>
</dbReference>
<proteinExistence type="predicted"/>
<keyword evidence="6" id="KW-1185">Reference proteome</keyword>
<evidence type="ECO:0000256" key="1">
    <source>
        <dbReference type="ARBA" id="ARBA00023015"/>
    </source>
</evidence>
<dbReference type="Proteomes" id="UP000199413">
    <property type="component" value="Unassembled WGS sequence"/>
</dbReference>
<evidence type="ECO:0000313" key="5">
    <source>
        <dbReference type="EMBL" id="SCL36534.1"/>
    </source>
</evidence>
<protein>
    <submittedName>
        <fullName evidence="5">Transcriptional regulator, MarR family</fullName>
    </submittedName>
</protein>
<keyword evidence="1" id="KW-0805">Transcription regulation</keyword>
<sequence length="156" mass="17281">MADGVRWLDDAERAAWTGYRQMKRALDARVASELTADSGLSEPDYDVLSLLNDSAAPRWCIKDLGTRLLWSPSRTSHHLARMASRGLIDRFPCETDARGTDISLTATGRRAIETAAPAHVESVRRHFIDQLTPTDLADLARITSKVTAHLRSLGQQ</sequence>